<name>A0ABV7HF54_9GAMM</name>
<dbReference type="Gene3D" id="3.30.450.20">
    <property type="entry name" value="PAS domain"/>
    <property type="match status" value="1"/>
</dbReference>
<evidence type="ECO:0000313" key="1">
    <source>
        <dbReference type="EMBL" id="MFC3150176.1"/>
    </source>
</evidence>
<organism evidence="1 2">
    <name type="scientific">Litoribrevibacter euphylliae</name>
    <dbReference type="NCBI Taxonomy" id="1834034"/>
    <lineage>
        <taxon>Bacteria</taxon>
        <taxon>Pseudomonadati</taxon>
        <taxon>Pseudomonadota</taxon>
        <taxon>Gammaproteobacteria</taxon>
        <taxon>Oceanospirillales</taxon>
        <taxon>Oceanospirillaceae</taxon>
        <taxon>Litoribrevibacter</taxon>
    </lineage>
</organism>
<proteinExistence type="predicted"/>
<comment type="caution">
    <text evidence="1">The sequence shown here is derived from an EMBL/GenBank/DDBJ whole genome shotgun (WGS) entry which is preliminary data.</text>
</comment>
<dbReference type="CDD" id="cd18773">
    <property type="entry name" value="PDC1_HK_sensor"/>
    <property type="match status" value="1"/>
</dbReference>
<dbReference type="RefSeq" id="WP_386716492.1">
    <property type="nucleotide sequence ID" value="NZ_JBHRSZ010000002.1"/>
</dbReference>
<dbReference type="Proteomes" id="UP001595476">
    <property type="component" value="Unassembled WGS sequence"/>
</dbReference>
<evidence type="ECO:0000313" key="2">
    <source>
        <dbReference type="Proteomes" id="UP001595476"/>
    </source>
</evidence>
<protein>
    <submittedName>
        <fullName evidence="1">Cache domain-containing protein</fullName>
    </submittedName>
</protein>
<keyword evidence="2" id="KW-1185">Reference proteome</keyword>
<gene>
    <name evidence="1" type="ORF">ACFOEK_03990</name>
</gene>
<reference evidence="2" key="1">
    <citation type="journal article" date="2019" name="Int. J. Syst. Evol. Microbiol.">
        <title>The Global Catalogue of Microorganisms (GCM) 10K type strain sequencing project: providing services to taxonomists for standard genome sequencing and annotation.</title>
        <authorList>
            <consortium name="The Broad Institute Genomics Platform"/>
            <consortium name="The Broad Institute Genome Sequencing Center for Infectious Disease"/>
            <person name="Wu L."/>
            <person name="Ma J."/>
        </authorList>
    </citation>
    <scope>NUCLEOTIDE SEQUENCE [LARGE SCALE GENOMIC DNA]</scope>
    <source>
        <strain evidence="2">KCTC 52438</strain>
    </source>
</reference>
<sequence>MKLISMFQVRRAVALFMHSFVVCVLWVGQAFAEDVPQSVLDLIPSLKDWGMTPELVQAVKTQNAKGMSLDEIKSRDNEWRGDSRVSPFMKTLMENDAAKKMMSLESSQPYFFELFLMDNQGANVAMTNKTSDYWQGDEAKFTDSFKNGMGAVHVGDVEFDDSAQAYLVQISVPVMESGKAIGAMTIGINLDELEAIQ</sequence>
<dbReference type="EMBL" id="JBHRSZ010000002">
    <property type="protein sequence ID" value="MFC3150176.1"/>
    <property type="molecule type" value="Genomic_DNA"/>
</dbReference>
<accession>A0ABV7HF54</accession>